<reference evidence="1" key="1">
    <citation type="journal article" date="2022" name="Int. J. Mol. Sci.">
        <title>Draft Genome of Tanacetum Coccineum: Genomic Comparison of Closely Related Tanacetum-Family Plants.</title>
        <authorList>
            <person name="Yamashiro T."/>
            <person name="Shiraishi A."/>
            <person name="Nakayama K."/>
            <person name="Satake H."/>
        </authorList>
    </citation>
    <scope>NUCLEOTIDE SEQUENCE</scope>
</reference>
<accession>A0ABQ4WJ60</accession>
<sequence>MTVMLMLNLLRFKNLTWKQQKKLSELARNILLNEDVQRSSSQVTKETWRTWRFLSHVIYGEYYMQRIGSGASINLMLLSGKISLFSDFVVVDFEPDPRVPSILGRRFLKTSHALIDVYEGEITLRVGKEAIINSIGILQEVLGFSKHDREWQTPLPGDNKLPVIIAKDLKDEEKAALLKIPIDQRSEKTTIHAHRKTYAMCILLAMQCSWHLQRCMMAIFHDMLNKHGSMLWMDFSALGTLLSSSLEVKSSGVHTLMTKAGLVIYMLVEKKYPLRRKVLLQMLELKLESKEDSTMALELIRFVKKLIVELEPKDSDGNEEDL</sequence>
<proteinExistence type="predicted"/>
<dbReference type="PANTHER" id="PTHR33067">
    <property type="entry name" value="RNA-DIRECTED DNA POLYMERASE-RELATED"/>
    <property type="match status" value="1"/>
</dbReference>
<organism evidence="1 2">
    <name type="scientific">Tanacetum coccineum</name>
    <dbReference type="NCBI Taxonomy" id="301880"/>
    <lineage>
        <taxon>Eukaryota</taxon>
        <taxon>Viridiplantae</taxon>
        <taxon>Streptophyta</taxon>
        <taxon>Embryophyta</taxon>
        <taxon>Tracheophyta</taxon>
        <taxon>Spermatophyta</taxon>
        <taxon>Magnoliopsida</taxon>
        <taxon>eudicotyledons</taxon>
        <taxon>Gunneridae</taxon>
        <taxon>Pentapetalae</taxon>
        <taxon>asterids</taxon>
        <taxon>campanulids</taxon>
        <taxon>Asterales</taxon>
        <taxon>Asteraceae</taxon>
        <taxon>Asteroideae</taxon>
        <taxon>Anthemideae</taxon>
        <taxon>Anthemidinae</taxon>
        <taxon>Tanacetum</taxon>
    </lineage>
</organism>
<dbReference type="EMBL" id="BQNB010008670">
    <property type="protein sequence ID" value="GJS52651.1"/>
    <property type="molecule type" value="Genomic_DNA"/>
</dbReference>
<evidence type="ECO:0000313" key="1">
    <source>
        <dbReference type="EMBL" id="GJS52651.1"/>
    </source>
</evidence>
<protein>
    <submittedName>
        <fullName evidence="1">Uncharacterized protein</fullName>
    </submittedName>
</protein>
<dbReference type="Proteomes" id="UP001151760">
    <property type="component" value="Unassembled WGS sequence"/>
</dbReference>
<keyword evidence="2" id="KW-1185">Reference proteome</keyword>
<name>A0ABQ4WJ60_9ASTR</name>
<reference evidence="1" key="2">
    <citation type="submission" date="2022-01" db="EMBL/GenBank/DDBJ databases">
        <authorList>
            <person name="Yamashiro T."/>
            <person name="Shiraishi A."/>
            <person name="Satake H."/>
            <person name="Nakayama K."/>
        </authorList>
    </citation>
    <scope>NUCLEOTIDE SEQUENCE</scope>
</reference>
<gene>
    <name evidence="1" type="ORF">Tco_0626013</name>
</gene>
<dbReference type="PANTHER" id="PTHR33067:SF35">
    <property type="entry name" value="ASPARTIC PEPTIDASE DDI1-TYPE DOMAIN-CONTAINING PROTEIN"/>
    <property type="match status" value="1"/>
</dbReference>
<evidence type="ECO:0000313" key="2">
    <source>
        <dbReference type="Proteomes" id="UP001151760"/>
    </source>
</evidence>
<comment type="caution">
    <text evidence="1">The sequence shown here is derived from an EMBL/GenBank/DDBJ whole genome shotgun (WGS) entry which is preliminary data.</text>
</comment>